<evidence type="ECO:0000313" key="3">
    <source>
        <dbReference type="Proteomes" id="UP000199344"/>
    </source>
</evidence>
<dbReference type="AlphaFoldDB" id="A0A1G7BCY3"/>
<name>A0A1G7BCY3_9RHOB</name>
<dbReference type="Pfam" id="PF11351">
    <property type="entry name" value="GTA_holin_3TM"/>
    <property type="match status" value="1"/>
</dbReference>
<proteinExistence type="predicted"/>
<reference evidence="2 3" key="1">
    <citation type="submission" date="2016-10" db="EMBL/GenBank/DDBJ databases">
        <authorList>
            <person name="de Groot N.N."/>
        </authorList>
    </citation>
    <scope>NUCLEOTIDE SEQUENCE [LARGE SCALE GENOMIC DNA]</scope>
    <source>
        <strain evidence="2 3">DSM 22220</strain>
    </source>
</reference>
<sequence>MGMIDRLIGIGPAAQGVAGAAADMAGVFHENATRRMELEADAHRDALSQFGAEFAAPRPGRFDGFVNGLNRLPRPCMAIGTLALFVFAMAAPARFAERMAGLHAVPEPLWWLLGAIVSFYFGAREAHYFRNPGSRGRGGRRPGSRGAEISAPQQLPDAGAAQLRPTPAAISANYADNAALQEWQAEMRAAAG</sequence>
<feature type="region of interest" description="Disordered" evidence="1">
    <location>
        <begin position="131"/>
        <end position="156"/>
    </location>
</feature>
<dbReference type="STRING" id="591205.SAMN05421538_10552"/>
<dbReference type="RefSeq" id="WP_090523251.1">
    <property type="nucleotide sequence ID" value="NZ_FNAH01000005.1"/>
</dbReference>
<accession>A0A1G7BCY3</accession>
<gene>
    <name evidence="2" type="ORF">SAMN05421538_10552</name>
</gene>
<organism evidence="2 3">
    <name type="scientific">Paracoccus isoporae</name>
    <dbReference type="NCBI Taxonomy" id="591205"/>
    <lineage>
        <taxon>Bacteria</taxon>
        <taxon>Pseudomonadati</taxon>
        <taxon>Pseudomonadota</taxon>
        <taxon>Alphaproteobacteria</taxon>
        <taxon>Rhodobacterales</taxon>
        <taxon>Paracoccaceae</taxon>
        <taxon>Paracoccus</taxon>
    </lineage>
</organism>
<dbReference type="Proteomes" id="UP000199344">
    <property type="component" value="Unassembled WGS sequence"/>
</dbReference>
<dbReference type="OrthoDB" id="7355053at2"/>
<keyword evidence="3" id="KW-1185">Reference proteome</keyword>
<dbReference type="InterPro" id="IPR021497">
    <property type="entry name" value="GTA_holin_3TM"/>
</dbReference>
<dbReference type="EMBL" id="FNAH01000005">
    <property type="protein sequence ID" value="SDE24807.1"/>
    <property type="molecule type" value="Genomic_DNA"/>
</dbReference>
<evidence type="ECO:0000256" key="1">
    <source>
        <dbReference type="SAM" id="MobiDB-lite"/>
    </source>
</evidence>
<protein>
    <submittedName>
        <fullName evidence="2">Holin of 3TMs, for gene-transfer release</fullName>
    </submittedName>
</protein>
<evidence type="ECO:0000313" key="2">
    <source>
        <dbReference type="EMBL" id="SDE24807.1"/>
    </source>
</evidence>